<name>A0A501WVA2_9RHOB</name>
<comment type="caution">
    <text evidence="2">The sequence shown here is derived from an EMBL/GenBank/DDBJ whole genome shotgun (WGS) entry which is preliminary data.</text>
</comment>
<feature type="chain" id="PRO_5021401023" evidence="1">
    <location>
        <begin position="24"/>
        <end position="520"/>
    </location>
</feature>
<feature type="signal peptide" evidence="1">
    <location>
        <begin position="1"/>
        <end position="23"/>
    </location>
</feature>
<evidence type="ECO:0000256" key="1">
    <source>
        <dbReference type="SAM" id="SignalP"/>
    </source>
</evidence>
<sequence length="520" mass="53548">MSARRACLPLLACAALAPGLAMAEAPRSAIPWLSESIVTGAPPPPGRGEAPADPDAITVAPLGDVSRDAVGLLPPERTGFPRDLWGERAVAEVRDLVLGAGGSGVPAAIALFREILLAEADPPPGSDAGSALLIARIDRLLDMGALDEAEALVEAAGPNSPDLFRRWFDLGLLLDRAEPACDALKGNPSLSPTLPARVFCLARGGDWNAAEITLTLGKGVGSIPDAQEELLARFLDPVLFEETEDPPIPDPLTPLDFLLREAVGLPRPPGPLPLAFLRGDLEEHAPMRARIDASERLWLAGSLTASGLLDAYRGGEPAASGGVWDRARAIQAFDAALAKGYAETVGATLVAADDAMSARGLRVGLAKGYAESLRVLNPAVLSETARARLAELLILAGETEAADAVARTLGNGQLTALVAVAAGGAPEAVPEDPAPSERFRAALAGLGAGAPADDRETRLAELAKSGQIGETILEALDLVSAGAEADPPSLRAALFALRAAGEEKAAREIAVQTLLARPAP</sequence>
<gene>
    <name evidence="2" type="ORF">FJM51_01145</name>
</gene>
<protein>
    <submittedName>
        <fullName evidence="2">Uncharacterized protein</fullName>
    </submittedName>
</protein>
<proteinExistence type="predicted"/>
<evidence type="ECO:0000313" key="2">
    <source>
        <dbReference type="EMBL" id="TPE53683.1"/>
    </source>
</evidence>
<dbReference type="EMBL" id="VFRP01000001">
    <property type="protein sequence ID" value="TPE53683.1"/>
    <property type="molecule type" value="Genomic_DNA"/>
</dbReference>
<keyword evidence="3" id="KW-1185">Reference proteome</keyword>
<organism evidence="2 3">
    <name type="scientific">Amaricoccus solimangrovi</name>
    <dbReference type="NCBI Taxonomy" id="2589815"/>
    <lineage>
        <taxon>Bacteria</taxon>
        <taxon>Pseudomonadati</taxon>
        <taxon>Pseudomonadota</taxon>
        <taxon>Alphaproteobacteria</taxon>
        <taxon>Rhodobacterales</taxon>
        <taxon>Paracoccaceae</taxon>
        <taxon>Amaricoccus</taxon>
    </lineage>
</organism>
<dbReference type="Proteomes" id="UP000319255">
    <property type="component" value="Unassembled WGS sequence"/>
</dbReference>
<dbReference type="AlphaFoldDB" id="A0A501WVA2"/>
<reference evidence="2 3" key="1">
    <citation type="submission" date="2019-06" db="EMBL/GenBank/DDBJ databases">
        <title>A novel bacterium of genus Amaricoccus, isolated from marine sediment.</title>
        <authorList>
            <person name="Huang H."/>
            <person name="Mo K."/>
            <person name="Hu Y."/>
        </authorList>
    </citation>
    <scope>NUCLEOTIDE SEQUENCE [LARGE SCALE GENOMIC DNA]</scope>
    <source>
        <strain evidence="2 3">HB172011</strain>
    </source>
</reference>
<evidence type="ECO:0000313" key="3">
    <source>
        <dbReference type="Proteomes" id="UP000319255"/>
    </source>
</evidence>
<dbReference type="RefSeq" id="WP_140452261.1">
    <property type="nucleotide sequence ID" value="NZ_VFRP01000001.1"/>
</dbReference>
<dbReference type="OrthoDB" id="7929427at2"/>
<accession>A0A501WVA2</accession>
<keyword evidence="1" id="KW-0732">Signal</keyword>